<protein>
    <submittedName>
        <fullName evidence="1">Member of major facilitator multidrug-resistance DHA1 sub-family</fullName>
    </submittedName>
</protein>
<reference evidence="1" key="1">
    <citation type="submission" date="2021-03" db="EMBL/GenBank/DDBJ databases">
        <title>Evolutionary priming and transition to the ectomycorrhizal habit in an iconic lineage of mushroom-forming fungi: is preadaptation a requirement?</title>
        <authorList>
            <consortium name="DOE Joint Genome Institute"/>
            <person name="Looney B.P."/>
            <person name="Miyauchi S."/>
            <person name="Morin E."/>
            <person name="Drula E."/>
            <person name="Courty P.E."/>
            <person name="Chicoki N."/>
            <person name="Fauchery L."/>
            <person name="Kohler A."/>
            <person name="Kuo A."/>
            <person name="LaButti K."/>
            <person name="Pangilinan J."/>
            <person name="Lipzen A."/>
            <person name="Riley R."/>
            <person name="Andreopoulos W."/>
            <person name="He G."/>
            <person name="Johnson J."/>
            <person name="Barry K.W."/>
            <person name="Grigoriev I.V."/>
            <person name="Nagy L."/>
            <person name="Hibbett D."/>
            <person name="Henrissat B."/>
            <person name="Matheny P.B."/>
            <person name="Labbe J."/>
            <person name="Martin A.F."/>
        </authorList>
    </citation>
    <scope>NUCLEOTIDE SEQUENCE</scope>
    <source>
        <strain evidence="1">BPL698</strain>
    </source>
</reference>
<dbReference type="Proteomes" id="UP001207468">
    <property type="component" value="Unassembled WGS sequence"/>
</dbReference>
<comment type="caution">
    <text evidence="1">The sequence shown here is derived from an EMBL/GenBank/DDBJ whole genome shotgun (WGS) entry which is preliminary data.</text>
</comment>
<proteinExistence type="predicted"/>
<organism evidence="1 2">
    <name type="scientific">Russula earlei</name>
    <dbReference type="NCBI Taxonomy" id="71964"/>
    <lineage>
        <taxon>Eukaryota</taxon>
        <taxon>Fungi</taxon>
        <taxon>Dikarya</taxon>
        <taxon>Basidiomycota</taxon>
        <taxon>Agaricomycotina</taxon>
        <taxon>Agaricomycetes</taxon>
        <taxon>Russulales</taxon>
        <taxon>Russulaceae</taxon>
        <taxon>Russula</taxon>
    </lineage>
</organism>
<evidence type="ECO:0000313" key="1">
    <source>
        <dbReference type="EMBL" id="KAI9511617.1"/>
    </source>
</evidence>
<sequence>MSTMARDDVLPSDEETPLLSPELVPRKQPTPVPWAQIWILLVLQLVEPLTSQVIYPFTPEFVRNVGITHGDETRVGYYVGMMQSIFFATQALTVLHWSRLSDVVGRKPIILTGVFGLSLSMYSFGLSTTYWGATISRSLNGALNGNIGIIKSIVAEITDPTNLPQVFAFMPVAWSTGGALGTTIGGSLSRPAESFPDIFGNSEFLKKYPYFLPCAVTASFSALTWMITFVFLQETVPSPQSLRTLLTGNAQSSSFLGSSETDDAEKPYPLSQLMTRRVLLSVLNYATLSLVDISFRAIQPLFFSTPIHIGGLGLDPPSIGKILAFSAILNGVFQVTCFARAHALWGTKRLFVGGLCCAIPMFALFPVMNALTRVYGVGLVVYSAAALQAVWSLGLASCYGCVFISISAASPNRASLGATNGIAQLLVSITRAIGPAAATSLFSLSLAEGYVSGGMVYLVLLGVSLATIVFGTTLPMSP</sequence>
<gene>
    <name evidence="1" type="ORF">F5148DRAFT_1170448</name>
</gene>
<dbReference type="EMBL" id="JAGFNK010000020">
    <property type="protein sequence ID" value="KAI9511617.1"/>
    <property type="molecule type" value="Genomic_DNA"/>
</dbReference>
<name>A0ACC0UKI0_9AGAM</name>
<keyword evidence="2" id="KW-1185">Reference proteome</keyword>
<evidence type="ECO:0000313" key="2">
    <source>
        <dbReference type="Proteomes" id="UP001207468"/>
    </source>
</evidence>
<accession>A0ACC0UKI0</accession>